<comment type="caution">
    <text evidence="2">The sequence shown here is derived from an EMBL/GenBank/DDBJ whole genome shotgun (WGS) entry which is preliminary data.</text>
</comment>
<feature type="compositionally biased region" description="Polar residues" evidence="1">
    <location>
        <begin position="80"/>
        <end position="91"/>
    </location>
</feature>
<dbReference type="OrthoDB" id="2495360at2759"/>
<gene>
    <name evidence="2" type="ORF">O181_070096</name>
</gene>
<accession>A0A9Q3I5D4</accession>
<dbReference type="Proteomes" id="UP000765509">
    <property type="component" value="Unassembled WGS sequence"/>
</dbReference>
<keyword evidence="3" id="KW-1185">Reference proteome</keyword>
<organism evidence="2 3">
    <name type="scientific">Austropuccinia psidii MF-1</name>
    <dbReference type="NCBI Taxonomy" id="1389203"/>
    <lineage>
        <taxon>Eukaryota</taxon>
        <taxon>Fungi</taxon>
        <taxon>Dikarya</taxon>
        <taxon>Basidiomycota</taxon>
        <taxon>Pucciniomycotina</taxon>
        <taxon>Pucciniomycetes</taxon>
        <taxon>Pucciniales</taxon>
        <taxon>Sphaerophragmiaceae</taxon>
        <taxon>Austropuccinia</taxon>
    </lineage>
</organism>
<reference evidence="2" key="1">
    <citation type="submission" date="2021-03" db="EMBL/GenBank/DDBJ databases">
        <title>Draft genome sequence of rust myrtle Austropuccinia psidii MF-1, a brazilian biotype.</title>
        <authorList>
            <person name="Quecine M.C."/>
            <person name="Pachon D.M.R."/>
            <person name="Bonatelli M.L."/>
            <person name="Correr F.H."/>
            <person name="Franceschini L.M."/>
            <person name="Leite T.F."/>
            <person name="Margarido G.R.A."/>
            <person name="Almeida C.A."/>
            <person name="Ferrarezi J.A."/>
            <person name="Labate C.A."/>
        </authorList>
    </citation>
    <scope>NUCLEOTIDE SEQUENCE</scope>
    <source>
        <strain evidence="2">MF-1</strain>
    </source>
</reference>
<protein>
    <submittedName>
        <fullName evidence="2">Uncharacterized protein</fullName>
    </submittedName>
</protein>
<proteinExistence type="predicted"/>
<dbReference type="AlphaFoldDB" id="A0A9Q3I5D4"/>
<evidence type="ECO:0000313" key="2">
    <source>
        <dbReference type="EMBL" id="MBW0530381.1"/>
    </source>
</evidence>
<evidence type="ECO:0000256" key="1">
    <source>
        <dbReference type="SAM" id="MobiDB-lite"/>
    </source>
</evidence>
<evidence type="ECO:0000313" key="3">
    <source>
        <dbReference type="Proteomes" id="UP000765509"/>
    </source>
</evidence>
<dbReference type="EMBL" id="AVOT02035950">
    <property type="protein sequence ID" value="MBW0530381.1"/>
    <property type="molecule type" value="Genomic_DNA"/>
</dbReference>
<sequence>MRILSYQSTNTCPVNGLWSSSSPVKNSKRTPYEGYHHFDFVRRFPVALFQPETSTDRLETGSLSDADDVISEYSKISFGCNQQHPSVSRSPGTPARGLKPSKNDSINSKSSKILPLEFLSCQSNRAQQLWNRNLLPMFRSLNKHPNNQKVRGTCLKSSNSQQRTAKSCAAFDQMLNSGRTLYLHSLLQTQNTSDHVTEVLQSTIKQPMP</sequence>
<feature type="region of interest" description="Disordered" evidence="1">
    <location>
        <begin position="80"/>
        <end position="108"/>
    </location>
</feature>
<name>A0A9Q3I5D4_9BASI</name>